<dbReference type="Proteomes" id="UP001163823">
    <property type="component" value="Chromosome 9"/>
</dbReference>
<name>A0AAD7LGS0_QUISA</name>
<proteinExistence type="predicted"/>
<dbReference type="SMART" id="SM00388">
    <property type="entry name" value="HisKA"/>
    <property type="match status" value="1"/>
</dbReference>
<dbReference type="Pfam" id="PF00512">
    <property type="entry name" value="HisKA"/>
    <property type="match status" value="1"/>
</dbReference>
<dbReference type="SMART" id="SM00448">
    <property type="entry name" value="REC"/>
    <property type="match status" value="1"/>
</dbReference>
<dbReference type="InterPro" id="IPR050956">
    <property type="entry name" value="2C_system_His_kinase"/>
</dbReference>
<dbReference type="InterPro" id="IPR003661">
    <property type="entry name" value="HisK_dim/P_dom"/>
</dbReference>
<organism evidence="17 18">
    <name type="scientific">Quillaja saponaria</name>
    <name type="common">Soap bark tree</name>
    <dbReference type="NCBI Taxonomy" id="32244"/>
    <lineage>
        <taxon>Eukaryota</taxon>
        <taxon>Viridiplantae</taxon>
        <taxon>Streptophyta</taxon>
        <taxon>Embryophyta</taxon>
        <taxon>Tracheophyta</taxon>
        <taxon>Spermatophyta</taxon>
        <taxon>Magnoliopsida</taxon>
        <taxon>eudicotyledons</taxon>
        <taxon>Gunneridae</taxon>
        <taxon>Pentapetalae</taxon>
        <taxon>rosids</taxon>
        <taxon>fabids</taxon>
        <taxon>Fabales</taxon>
        <taxon>Quillajaceae</taxon>
        <taxon>Quillaja</taxon>
    </lineage>
</organism>
<evidence type="ECO:0000259" key="15">
    <source>
        <dbReference type="PROSITE" id="PS50110"/>
    </source>
</evidence>
<evidence type="ECO:0000256" key="4">
    <source>
        <dbReference type="ARBA" id="ARBA00022553"/>
    </source>
</evidence>
<evidence type="ECO:0000256" key="1">
    <source>
        <dbReference type="ARBA" id="ARBA00000085"/>
    </source>
</evidence>
<dbReference type="Pfam" id="PF00072">
    <property type="entry name" value="Response_reg"/>
    <property type="match status" value="1"/>
</dbReference>
<evidence type="ECO:0000256" key="12">
    <source>
        <dbReference type="PROSITE-ProRule" id="PRU00169"/>
    </source>
</evidence>
<dbReference type="PROSITE" id="PS50109">
    <property type="entry name" value="HIS_KIN"/>
    <property type="match status" value="1"/>
</dbReference>
<dbReference type="Pfam" id="PF24896">
    <property type="entry name" value="Receiver_CRE1"/>
    <property type="match status" value="1"/>
</dbReference>
<reference evidence="17" key="1">
    <citation type="journal article" date="2023" name="Science">
        <title>Elucidation of the pathway for biosynthesis of saponin adjuvants from the soapbark tree.</title>
        <authorList>
            <person name="Reed J."/>
            <person name="Orme A."/>
            <person name="El-Demerdash A."/>
            <person name="Owen C."/>
            <person name="Martin L.B.B."/>
            <person name="Misra R.C."/>
            <person name="Kikuchi S."/>
            <person name="Rejzek M."/>
            <person name="Martin A.C."/>
            <person name="Harkess A."/>
            <person name="Leebens-Mack J."/>
            <person name="Louveau T."/>
            <person name="Stephenson M.J."/>
            <person name="Osbourn A."/>
        </authorList>
    </citation>
    <scope>NUCLEOTIDE SEQUENCE</scope>
    <source>
        <strain evidence="17">S10</strain>
    </source>
</reference>
<dbReference type="GO" id="GO:0033554">
    <property type="term" value="P:cellular response to stress"/>
    <property type="evidence" value="ECO:0007669"/>
    <property type="project" value="UniProtKB-ARBA"/>
</dbReference>
<dbReference type="GO" id="GO:0010029">
    <property type="term" value="P:regulation of seed germination"/>
    <property type="evidence" value="ECO:0007669"/>
    <property type="project" value="UniProtKB-ARBA"/>
</dbReference>
<dbReference type="GO" id="GO:0009884">
    <property type="term" value="F:cytokinin receptor activity"/>
    <property type="evidence" value="ECO:0007669"/>
    <property type="project" value="UniProtKB-ARBA"/>
</dbReference>
<dbReference type="InterPro" id="IPR006189">
    <property type="entry name" value="CHASE_dom"/>
</dbReference>
<dbReference type="SMART" id="SM01079">
    <property type="entry name" value="CHASE"/>
    <property type="match status" value="1"/>
</dbReference>
<feature type="domain" description="Histidine kinase" evidence="14">
    <location>
        <begin position="450"/>
        <end position="717"/>
    </location>
</feature>
<dbReference type="CDD" id="cd16922">
    <property type="entry name" value="HATPase_EvgS-ArcB-TorS-like"/>
    <property type="match status" value="1"/>
</dbReference>
<dbReference type="GO" id="GO:1901701">
    <property type="term" value="P:cellular response to oxygen-containing compound"/>
    <property type="evidence" value="ECO:0007669"/>
    <property type="project" value="UniProtKB-ARBA"/>
</dbReference>
<feature type="transmembrane region" description="Helical" evidence="13">
    <location>
        <begin position="391"/>
        <end position="413"/>
    </location>
</feature>
<keyword evidence="18" id="KW-1185">Reference proteome</keyword>
<feature type="modified residue" description="4-aspartylphosphate" evidence="12">
    <location>
        <position position="943"/>
    </location>
</feature>
<dbReference type="InterPro" id="IPR036890">
    <property type="entry name" value="HATPase_C_sf"/>
</dbReference>
<dbReference type="Pfam" id="PF03924">
    <property type="entry name" value="CHASE"/>
    <property type="match status" value="1"/>
</dbReference>
<dbReference type="InterPro" id="IPR001789">
    <property type="entry name" value="Sig_transdc_resp-reg_receiver"/>
</dbReference>
<dbReference type="GO" id="GO:0005789">
    <property type="term" value="C:endoplasmic reticulum membrane"/>
    <property type="evidence" value="ECO:0007669"/>
    <property type="project" value="UniProtKB-SubCell"/>
</dbReference>
<dbReference type="PROSITE" id="PS50110">
    <property type="entry name" value="RESPONSE_REGULATORY"/>
    <property type="match status" value="2"/>
</dbReference>
<dbReference type="EMBL" id="JARAOO010000009">
    <property type="protein sequence ID" value="KAJ7957542.1"/>
    <property type="molecule type" value="Genomic_DNA"/>
</dbReference>
<dbReference type="InterPro" id="IPR042240">
    <property type="entry name" value="CHASE_sf"/>
</dbReference>
<feature type="domain" description="CHASE" evidence="16">
    <location>
        <begin position="156"/>
        <end position="382"/>
    </location>
</feature>
<keyword evidence="8" id="KW-0256">Endoplasmic reticulum</keyword>
<protein>
    <recommendedName>
        <fullName evidence="3">histidine kinase</fullName>
        <ecNumber evidence="3">2.7.13.3</ecNumber>
    </recommendedName>
</protein>
<keyword evidence="6 13" id="KW-0812">Transmembrane</keyword>
<dbReference type="Gene3D" id="6.10.250.1190">
    <property type="match status" value="1"/>
</dbReference>
<feature type="transmembrane region" description="Helical" evidence="13">
    <location>
        <begin position="89"/>
        <end position="107"/>
    </location>
</feature>
<dbReference type="SUPFAM" id="SSF55874">
    <property type="entry name" value="ATPase domain of HSP90 chaperone/DNA topoisomerase II/histidine kinase"/>
    <property type="match status" value="1"/>
</dbReference>
<dbReference type="CDD" id="cd00082">
    <property type="entry name" value="HisKA"/>
    <property type="match status" value="1"/>
</dbReference>
<evidence type="ECO:0000259" key="16">
    <source>
        <dbReference type="PROSITE" id="PS50839"/>
    </source>
</evidence>
<dbReference type="SUPFAM" id="SSF47384">
    <property type="entry name" value="Homodimeric domain of signal transducing histidine kinase"/>
    <property type="match status" value="1"/>
</dbReference>
<dbReference type="FunFam" id="1.10.287.130:FF:000015">
    <property type="entry name" value="Histidine kinase 4"/>
    <property type="match status" value="1"/>
</dbReference>
<evidence type="ECO:0000256" key="11">
    <source>
        <dbReference type="ARBA" id="ARBA00023170"/>
    </source>
</evidence>
<keyword evidence="11" id="KW-0675">Receptor</keyword>
<dbReference type="InterPro" id="IPR011006">
    <property type="entry name" value="CheY-like_superfamily"/>
</dbReference>
<dbReference type="EC" id="2.7.13.3" evidence="3"/>
<evidence type="ECO:0000256" key="3">
    <source>
        <dbReference type="ARBA" id="ARBA00012438"/>
    </source>
</evidence>
<evidence type="ECO:0000256" key="6">
    <source>
        <dbReference type="ARBA" id="ARBA00022692"/>
    </source>
</evidence>
<evidence type="ECO:0000256" key="9">
    <source>
        <dbReference type="ARBA" id="ARBA00022989"/>
    </source>
</evidence>
<dbReference type="CDD" id="cd17546">
    <property type="entry name" value="REC_hyHK_CKI1_RcsC-like"/>
    <property type="match status" value="1"/>
</dbReference>
<comment type="caution">
    <text evidence="12">Lacks conserved residue(s) required for the propagation of feature annotation.</text>
</comment>
<comment type="caution">
    <text evidence="17">The sequence shown here is derived from an EMBL/GenBank/DDBJ whole genome shotgun (WGS) entry which is preliminary data.</text>
</comment>
<evidence type="ECO:0000313" key="18">
    <source>
        <dbReference type="Proteomes" id="UP001163823"/>
    </source>
</evidence>
<evidence type="ECO:0000256" key="5">
    <source>
        <dbReference type="ARBA" id="ARBA00022679"/>
    </source>
</evidence>
<sequence>MSLLHVVGFGLKVGRLLLMLCYWIVSVIYMNWFINSEVMDSKTGFLGDVGKVRLQCWGKISEKSCKIFHHYYQYIGSKRVRKTLWKKLLVSWLLFWTMVSLTIFGYLSSHATEKRKETLASMCDERARMLQDQFNVSMNHIQAMSILISTFHHGKNPSAIDQKTFARYTDRTAFERPLTSGVAYGVRVLHSEREQFEKQQGWTIKRMDTFEQNPVHKDEYAPDGLEPSPIQEEYAPVIFAQDTISHVVSLDLLSGKEDSENVLRARASGKAVLTAPFRLLKTNSLGVILTFAVYKTDLPSNATPEERIQGTDGYLGGVFHIESLVEKLLQQLASKQTIIVNVYDTTNHSHPIDMYGSNVSDDGLHHISTLNFGDPFRKHEMRCRFKQKPPWPWLAITTSIGVLVIALLVGQIFHATVNRIAKVEDDYREMMELKKRAEAADVAKSQFLATVSHEIRTPMNGVLGMLHMLMDTDLDVTQQDYVRTAQGSGKALVSLINEVLDQAKIESGKLELEAVRFDLRAILDDVLSLFSGKSQEKGVELAVYISDWVPEMLIGDPGRFRQIITNLMGNSIKFTEKGHIFVTVHLVEELIDSIEVETESLPTNTLSGFPVADRRCSWEKFRTFSQEGPVGPFSSFSDSINLIVSVEDTGVGIPLEAQSRVFTPFMQVGPSISRTYGGTGIGLSISKCLVGLMNGEIGFVSIPKIGSTFTFTAVFTNGCLNSDEGKIQQINNQLKSASSEFQGTTALLVDPRPVRAKVSRYHIQRLGIHVEVVSDLSQGLYATCNGNIVINVVLVEQEVWDRDLGISAQFVAKLRKTSRGVLPKLLLLANSIDSSRTTSATSGIYYPTVIMKPLRASMLAASLQRAMGVGNKLNARNGELPSLSLGHLLLGRKILIVDDNEVNLRVAAGALKRYGADVVCVVSGEKAISFLTPLHHFDACFMDIQMPEMDGFEATRRIRETEESVNNRIQRGEISVEAFEDIRNWHVPILAMTADVIQATHEECLRCGMDGYVSKPFEAEQLYREVSRFFQPS</sequence>
<dbReference type="Gene3D" id="1.10.287.130">
    <property type="match status" value="1"/>
</dbReference>
<evidence type="ECO:0000256" key="8">
    <source>
        <dbReference type="ARBA" id="ARBA00022824"/>
    </source>
</evidence>
<dbReference type="GO" id="GO:0009414">
    <property type="term" value="P:response to water deprivation"/>
    <property type="evidence" value="ECO:0007669"/>
    <property type="project" value="UniProtKB-ARBA"/>
</dbReference>
<dbReference type="AlphaFoldDB" id="A0AAD7LGS0"/>
<dbReference type="FunFam" id="3.30.450.350:FF:000001">
    <property type="entry name" value="Histidine kinase 4"/>
    <property type="match status" value="1"/>
</dbReference>
<keyword evidence="5" id="KW-0808">Transferase</keyword>
<evidence type="ECO:0000256" key="13">
    <source>
        <dbReference type="SAM" id="Phobius"/>
    </source>
</evidence>
<dbReference type="InterPro" id="IPR003594">
    <property type="entry name" value="HATPase_dom"/>
</dbReference>
<dbReference type="SUPFAM" id="SSF52172">
    <property type="entry name" value="CheY-like"/>
    <property type="match status" value="2"/>
</dbReference>
<dbReference type="InterPro" id="IPR004358">
    <property type="entry name" value="Sig_transdc_His_kin-like_C"/>
</dbReference>
<dbReference type="PROSITE" id="PS50839">
    <property type="entry name" value="CHASE"/>
    <property type="match status" value="1"/>
</dbReference>
<feature type="domain" description="Response regulatory" evidence="15">
    <location>
        <begin position="893"/>
        <end position="1030"/>
    </location>
</feature>
<keyword evidence="9 13" id="KW-1133">Transmembrane helix</keyword>
<dbReference type="GO" id="GO:0006970">
    <property type="term" value="P:response to osmotic stress"/>
    <property type="evidence" value="ECO:0007669"/>
    <property type="project" value="UniProtKB-ARBA"/>
</dbReference>
<dbReference type="GO" id="GO:0005634">
    <property type="term" value="C:nucleus"/>
    <property type="evidence" value="ECO:0007669"/>
    <property type="project" value="TreeGrafter"/>
</dbReference>
<dbReference type="SMART" id="SM00387">
    <property type="entry name" value="HATPase_c"/>
    <property type="match status" value="1"/>
</dbReference>
<dbReference type="PRINTS" id="PR00344">
    <property type="entry name" value="BCTRLSENSOR"/>
</dbReference>
<evidence type="ECO:0000259" key="14">
    <source>
        <dbReference type="PROSITE" id="PS50109"/>
    </source>
</evidence>
<dbReference type="GO" id="GO:0000155">
    <property type="term" value="F:phosphorelay sensor kinase activity"/>
    <property type="evidence" value="ECO:0007669"/>
    <property type="project" value="InterPro"/>
</dbReference>
<comment type="catalytic activity">
    <reaction evidence="1">
        <text>ATP + protein L-histidine = ADP + protein N-phospho-L-histidine.</text>
        <dbReference type="EC" id="2.7.13.3"/>
    </reaction>
</comment>
<evidence type="ECO:0000313" key="17">
    <source>
        <dbReference type="EMBL" id="KAJ7957542.1"/>
    </source>
</evidence>
<dbReference type="InterPro" id="IPR056839">
    <property type="entry name" value="Receiver_AHK4/CRE1_1st"/>
</dbReference>
<dbReference type="GO" id="GO:0048509">
    <property type="term" value="P:regulation of meristem development"/>
    <property type="evidence" value="ECO:0007669"/>
    <property type="project" value="UniProtKB-ARBA"/>
</dbReference>
<gene>
    <name evidence="17" type="ORF">O6P43_023836</name>
</gene>
<feature type="domain" description="Response regulatory" evidence="15">
    <location>
        <begin position="745"/>
        <end position="867"/>
    </location>
</feature>
<keyword evidence="4 12" id="KW-0597">Phosphoprotein</keyword>
<dbReference type="GO" id="GO:0043424">
    <property type="term" value="F:protein histidine kinase binding"/>
    <property type="evidence" value="ECO:0007669"/>
    <property type="project" value="UniProtKB-ARBA"/>
</dbReference>
<dbReference type="Gene3D" id="3.40.50.2300">
    <property type="match status" value="1"/>
</dbReference>
<evidence type="ECO:0000256" key="10">
    <source>
        <dbReference type="ARBA" id="ARBA00023136"/>
    </source>
</evidence>
<dbReference type="InterPro" id="IPR005467">
    <property type="entry name" value="His_kinase_dom"/>
</dbReference>
<comment type="subcellular location">
    <subcellularLocation>
        <location evidence="2">Endoplasmic reticulum membrane</location>
        <topology evidence="2">Multi-pass membrane protein</topology>
    </subcellularLocation>
</comment>
<evidence type="ECO:0000256" key="7">
    <source>
        <dbReference type="ARBA" id="ARBA00022777"/>
    </source>
</evidence>
<dbReference type="GO" id="GO:0048831">
    <property type="term" value="P:regulation of shoot system development"/>
    <property type="evidence" value="ECO:0007669"/>
    <property type="project" value="UniProtKB-ARBA"/>
</dbReference>
<accession>A0AAD7LGS0</accession>
<dbReference type="PANTHER" id="PTHR43719">
    <property type="entry name" value="TWO-COMPONENT HISTIDINE KINASE"/>
    <property type="match status" value="1"/>
</dbReference>
<dbReference type="Gene3D" id="3.30.450.350">
    <property type="entry name" value="CHASE domain"/>
    <property type="match status" value="1"/>
</dbReference>
<evidence type="ECO:0000256" key="2">
    <source>
        <dbReference type="ARBA" id="ARBA00004477"/>
    </source>
</evidence>
<dbReference type="PANTHER" id="PTHR43719:SF73">
    <property type="entry name" value="HISTIDINE KINASE 3"/>
    <property type="match status" value="1"/>
</dbReference>
<dbReference type="KEGG" id="qsa:O6P43_023836"/>
<feature type="transmembrane region" description="Helical" evidence="13">
    <location>
        <begin position="16"/>
        <end position="34"/>
    </location>
</feature>
<dbReference type="Gene3D" id="3.30.565.10">
    <property type="entry name" value="Histidine kinase-like ATPase, C-terminal domain"/>
    <property type="match status" value="1"/>
</dbReference>
<dbReference type="Pfam" id="PF02518">
    <property type="entry name" value="HATPase_c"/>
    <property type="match status" value="1"/>
</dbReference>
<keyword evidence="10 13" id="KW-0472">Membrane</keyword>
<dbReference type="InterPro" id="IPR036097">
    <property type="entry name" value="HisK_dim/P_sf"/>
</dbReference>
<keyword evidence="7 17" id="KW-0418">Kinase</keyword>